<reference evidence="2 3" key="1">
    <citation type="journal article" date="2020" name="Nature">
        <title>Six reference-quality genomes reveal evolution of bat adaptations.</title>
        <authorList>
            <person name="Jebb D."/>
            <person name="Huang Z."/>
            <person name="Pippel M."/>
            <person name="Hughes G.M."/>
            <person name="Lavrichenko K."/>
            <person name="Devanna P."/>
            <person name="Winkler S."/>
            <person name="Jermiin L.S."/>
            <person name="Skirmuntt E.C."/>
            <person name="Katzourakis A."/>
            <person name="Burkitt-Gray L."/>
            <person name="Ray D.A."/>
            <person name="Sullivan K.A.M."/>
            <person name="Roscito J.G."/>
            <person name="Kirilenko B.M."/>
            <person name="Davalos L.M."/>
            <person name="Corthals A.P."/>
            <person name="Power M.L."/>
            <person name="Jones G."/>
            <person name="Ransome R.D."/>
            <person name="Dechmann D.K.N."/>
            <person name="Locatelli A.G."/>
            <person name="Puechmaille S.J."/>
            <person name="Fedrigo O."/>
            <person name="Jarvis E.D."/>
            <person name="Hiller M."/>
            <person name="Vernes S.C."/>
            <person name="Myers E.W."/>
            <person name="Teeling E.C."/>
        </authorList>
    </citation>
    <scope>NUCLEOTIDE SEQUENCE [LARGE SCALE GENOMIC DNA]</scope>
    <source>
        <strain evidence="2">MRouAeg1</strain>
        <tissue evidence="2">Muscle</tissue>
    </source>
</reference>
<dbReference type="EMBL" id="JACASE010000010">
    <property type="protein sequence ID" value="KAF6431595.1"/>
    <property type="molecule type" value="Genomic_DNA"/>
</dbReference>
<evidence type="ECO:0000313" key="3">
    <source>
        <dbReference type="Proteomes" id="UP000593571"/>
    </source>
</evidence>
<feature type="region of interest" description="Disordered" evidence="1">
    <location>
        <begin position="19"/>
        <end position="108"/>
    </location>
</feature>
<protein>
    <submittedName>
        <fullName evidence="2">Uncharacterized protein</fullName>
    </submittedName>
</protein>
<comment type="caution">
    <text evidence="2">The sequence shown here is derived from an EMBL/GenBank/DDBJ whole genome shotgun (WGS) entry which is preliminary data.</text>
</comment>
<organism evidence="2 3">
    <name type="scientific">Rousettus aegyptiacus</name>
    <name type="common">Egyptian fruit bat</name>
    <name type="synonym">Pteropus aegyptiacus</name>
    <dbReference type="NCBI Taxonomy" id="9407"/>
    <lineage>
        <taxon>Eukaryota</taxon>
        <taxon>Metazoa</taxon>
        <taxon>Chordata</taxon>
        <taxon>Craniata</taxon>
        <taxon>Vertebrata</taxon>
        <taxon>Euteleostomi</taxon>
        <taxon>Mammalia</taxon>
        <taxon>Eutheria</taxon>
        <taxon>Laurasiatheria</taxon>
        <taxon>Chiroptera</taxon>
        <taxon>Yinpterochiroptera</taxon>
        <taxon>Pteropodoidea</taxon>
        <taxon>Pteropodidae</taxon>
        <taxon>Rousettinae</taxon>
        <taxon>Rousettus</taxon>
    </lineage>
</organism>
<keyword evidence="3" id="KW-1185">Reference proteome</keyword>
<name>A0A7J8E8H6_ROUAE</name>
<feature type="compositionally biased region" description="Basic residues" evidence="1">
    <location>
        <begin position="57"/>
        <end position="69"/>
    </location>
</feature>
<accession>A0A7J8E8H6</accession>
<dbReference type="AlphaFoldDB" id="A0A7J8E8H6"/>
<evidence type="ECO:0000256" key="1">
    <source>
        <dbReference type="SAM" id="MobiDB-lite"/>
    </source>
</evidence>
<dbReference type="Proteomes" id="UP000593571">
    <property type="component" value="Unassembled WGS sequence"/>
</dbReference>
<proteinExistence type="predicted"/>
<sequence>MPHRLARASQGLISLTVPLQGRQRRRGGHIEYSRLSQKTSQAPAGGPVICDPIRGAGRGRGHGKQIRKRPSSEPQTLSVKNARDPSPFPRWGRRSPERLSGTGSHAVSRRQVCLNPVLTSFTEASAAVPDARSSGLEF</sequence>
<gene>
    <name evidence="2" type="ORF">HJG63_008106</name>
</gene>
<evidence type="ECO:0000313" key="2">
    <source>
        <dbReference type="EMBL" id="KAF6431595.1"/>
    </source>
</evidence>